<feature type="domain" description="Alpha-D-phosphohexomutase alpha/beta/alpha" evidence="15">
    <location>
        <begin position="677"/>
        <end position="785"/>
    </location>
</feature>
<dbReference type="STRING" id="754477.Q7C_2284"/>
<dbReference type="PRINTS" id="PR00509">
    <property type="entry name" value="PGMPMM"/>
</dbReference>
<evidence type="ECO:0000256" key="1">
    <source>
        <dbReference type="ARBA" id="ARBA00000586"/>
    </source>
</evidence>
<accession>I1YKH5</accession>
<dbReference type="Pfam" id="PF02879">
    <property type="entry name" value="PGM_PMM_II"/>
    <property type="match status" value="1"/>
</dbReference>
<dbReference type="eggNOG" id="COG1109">
    <property type="taxonomic scope" value="Bacteria"/>
</dbReference>
<dbReference type="OrthoDB" id="9803322at2"/>
<dbReference type="SUPFAM" id="SSF55957">
    <property type="entry name" value="Phosphoglucomutase, C-terminal domain"/>
    <property type="match status" value="1"/>
</dbReference>
<dbReference type="FunFam" id="3.40.120.10:FF:000021">
    <property type="entry name" value="Phosphomannomutase/phosphoglucomutase"/>
    <property type="match status" value="1"/>
</dbReference>
<feature type="transmembrane region" description="Helical" evidence="11">
    <location>
        <begin position="226"/>
        <end position="247"/>
    </location>
</feature>
<dbReference type="InterPro" id="IPR016055">
    <property type="entry name" value="A-D-PHexomutase_a/b/a-I/II/III"/>
</dbReference>
<comment type="similarity">
    <text evidence="4">Belongs to the phosphohexose mutase family.</text>
</comment>
<dbReference type="Pfam" id="PF02880">
    <property type="entry name" value="PGM_PMM_III"/>
    <property type="match status" value="1"/>
</dbReference>
<dbReference type="InterPro" id="IPR036900">
    <property type="entry name" value="A-D-PHexomutase_C_sf"/>
</dbReference>
<dbReference type="PROSITE" id="PS00710">
    <property type="entry name" value="PGM_PMM"/>
    <property type="match status" value="1"/>
</dbReference>
<dbReference type="InterPro" id="IPR005841">
    <property type="entry name" value="Alpha-D-phosphohexomutase_SF"/>
</dbReference>
<evidence type="ECO:0000313" key="16">
    <source>
        <dbReference type="EMBL" id="AFJ03418.1"/>
    </source>
</evidence>
<dbReference type="RefSeq" id="WP_014704837.1">
    <property type="nucleotide sequence ID" value="NC_017856.1"/>
</dbReference>
<feature type="domain" description="Alpha-D-phosphohexomutase C-terminal" evidence="12">
    <location>
        <begin position="799"/>
        <end position="870"/>
    </location>
</feature>
<feature type="domain" description="Alpha-D-phosphohexomutase alpha/beta/alpha" evidence="14">
    <location>
        <begin position="574"/>
        <end position="672"/>
    </location>
</feature>
<keyword evidence="8" id="KW-0460">Magnesium</keyword>
<evidence type="ECO:0000259" key="15">
    <source>
        <dbReference type="Pfam" id="PF02880"/>
    </source>
</evidence>
<keyword evidence="9 16" id="KW-0413">Isomerase</keyword>
<feature type="region of interest" description="Disordered" evidence="10">
    <location>
        <begin position="328"/>
        <end position="394"/>
    </location>
</feature>
<reference evidence="16 17" key="1">
    <citation type="journal article" date="2012" name="J. Bacteriol.">
        <title>Complete genome sequences of Methylophaga sp. strain JAM1 and Methylophaga sp. strain JAM7.</title>
        <authorList>
            <person name="Villeneuve C."/>
            <person name="Martineau C."/>
            <person name="Mauffrey F."/>
            <person name="Villemur R."/>
        </authorList>
    </citation>
    <scope>NUCLEOTIDE SEQUENCE [LARGE SCALE GENOMIC DNA]</scope>
    <source>
        <strain evidence="16 17">JAM7</strain>
    </source>
</reference>
<feature type="region of interest" description="Disordered" evidence="10">
    <location>
        <begin position="285"/>
        <end position="311"/>
    </location>
</feature>
<organism evidence="16 17">
    <name type="scientific">Methylophaga frappieri (strain ATCC BAA-2434 / DSM 25690 / JAM7)</name>
    <dbReference type="NCBI Taxonomy" id="754477"/>
    <lineage>
        <taxon>Bacteria</taxon>
        <taxon>Pseudomonadati</taxon>
        <taxon>Pseudomonadota</taxon>
        <taxon>Gammaproteobacteria</taxon>
        <taxon>Thiotrichales</taxon>
        <taxon>Piscirickettsiaceae</taxon>
        <taxon>Methylophaga</taxon>
    </lineage>
</organism>
<proteinExistence type="inferred from homology"/>
<dbReference type="GO" id="GO:0005975">
    <property type="term" value="P:carbohydrate metabolic process"/>
    <property type="evidence" value="ECO:0007669"/>
    <property type="project" value="InterPro"/>
</dbReference>
<dbReference type="Pfam" id="PF02878">
    <property type="entry name" value="PGM_PMM_I"/>
    <property type="match status" value="1"/>
</dbReference>
<dbReference type="PATRIC" id="fig|754477.3.peg.2251"/>
<dbReference type="EMBL" id="CP003380">
    <property type="protein sequence ID" value="AFJ03418.1"/>
    <property type="molecule type" value="Genomic_DNA"/>
</dbReference>
<evidence type="ECO:0000256" key="11">
    <source>
        <dbReference type="SAM" id="Phobius"/>
    </source>
</evidence>
<dbReference type="GO" id="GO:0000287">
    <property type="term" value="F:magnesium ion binding"/>
    <property type="evidence" value="ECO:0007669"/>
    <property type="project" value="InterPro"/>
</dbReference>
<evidence type="ECO:0000259" key="13">
    <source>
        <dbReference type="Pfam" id="PF02878"/>
    </source>
</evidence>
<evidence type="ECO:0000256" key="9">
    <source>
        <dbReference type="ARBA" id="ARBA00023235"/>
    </source>
</evidence>
<evidence type="ECO:0000256" key="6">
    <source>
        <dbReference type="ARBA" id="ARBA00022553"/>
    </source>
</evidence>
<feature type="domain" description="Alpha-D-phosphohexomutase alpha/beta/alpha" evidence="13">
    <location>
        <begin position="430"/>
        <end position="551"/>
    </location>
</feature>
<evidence type="ECO:0000259" key="12">
    <source>
        <dbReference type="Pfam" id="PF00408"/>
    </source>
</evidence>
<dbReference type="InterPro" id="IPR005843">
    <property type="entry name" value="A-D-PHexomutase_C"/>
</dbReference>
<evidence type="ECO:0000256" key="5">
    <source>
        <dbReference type="ARBA" id="ARBA00012730"/>
    </source>
</evidence>
<evidence type="ECO:0000256" key="8">
    <source>
        <dbReference type="ARBA" id="ARBA00022842"/>
    </source>
</evidence>
<dbReference type="PANTHER" id="PTHR43771">
    <property type="entry name" value="PHOSPHOMANNOMUTASE"/>
    <property type="match status" value="1"/>
</dbReference>
<dbReference type="InterPro" id="IPR016066">
    <property type="entry name" value="A-D-PHexomutase_CS"/>
</dbReference>
<name>I1YKH5_METFJ</name>
<evidence type="ECO:0000256" key="2">
    <source>
        <dbReference type="ARBA" id="ARBA00001946"/>
    </source>
</evidence>
<comment type="catalytic activity">
    <reaction evidence="1">
        <text>alpha-D-mannose 1-phosphate = D-mannose 6-phosphate</text>
        <dbReference type="Rhea" id="RHEA:11140"/>
        <dbReference type="ChEBI" id="CHEBI:58409"/>
        <dbReference type="ChEBI" id="CHEBI:58735"/>
        <dbReference type="EC" id="5.4.2.8"/>
    </reaction>
</comment>
<gene>
    <name evidence="16" type="ordered locus">Q7C_2284</name>
</gene>
<keyword evidence="7" id="KW-0479">Metal-binding</keyword>
<evidence type="ECO:0000313" key="17">
    <source>
        <dbReference type="Proteomes" id="UP000009145"/>
    </source>
</evidence>
<comment type="cofactor">
    <cofactor evidence="2">
        <name>Mg(2+)</name>
        <dbReference type="ChEBI" id="CHEBI:18420"/>
    </cofactor>
</comment>
<keyword evidence="17" id="KW-1185">Reference proteome</keyword>
<dbReference type="AlphaFoldDB" id="I1YKH5"/>
<dbReference type="InterPro" id="IPR005846">
    <property type="entry name" value="A-D-PHexomutase_a/b/a-III"/>
</dbReference>
<dbReference type="Proteomes" id="UP000009145">
    <property type="component" value="Chromosome"/>
</dbReference>
<evidence type="ECO:0000256" key="10">
    <source>
        <dbReference type="SAM" id="MobiDB-lite"/>
    </source>
</evidence>
<keyword evidence="11" id="KW-0812">Transmembrane</keyword>
<evidence type="ECO:0000256" key="7">
    <source>
        <dbReference type="ARBA" id="ARBA00022723"/>
    </source>
</evidence>
<evidence type="ECO:0000256" key="4">
    <source>
        <dbReference type="ARBA" id="ARBA00010231"/>
    </source>
</evidence>
<protein>
    <recommendedName>
        <fullName evidence="5">phosphomannomutase</fullName>
        <ecNumber evidence="5">5.4.2.8</ecNumber>
    </recommendedName>
</protein>
<dbReference type="CDD" id="cd03089">
    <property type="entry name" value="PMM_PGM"/>
    <property type="match status" value="1"/>
</dbReference>
<dbReference type="Pfam" id="PF00408">
    <property type="entry name" value="PGM_PMM_IV"/>
    <property type="match status" value="1"/>
</dbReference>
<keyword evidence="11" id="KW-1133">Transmembrane helix</keyword>
<feature type="compositionally biased region" description="Acidic residues" evidence="10">
    <location>
        <begin position="350"/>
        <end position="371"/>
    </location>
</feature>
<dbReference type="EC" id="5.4.2.8" evidence="5"/>
<evidence type="ECO:0000256" key="3">
    <source>
        <dbReference type="ARBA" id="ARBA00004699"/>
    </source>
</evidence>
<dbReference type="SUPFAM" id="SSF53738">
    <property type="entry name" value="Phosphoglucomutase, first 3 domains"/>
    <property type="match status" value="3"/>
</dbReference>
<evidence type="ECO:0000259" key="14">
    <source>
        <dbReference type="Pfam" id="PF02879"/>
    </source>
</evidence>
<dbReference type="InterPro" id="IPR005844">
    <property type="entry name" value="A-D-PHexomutase_a/b/a-I"/>
</dbReference>
<keyword evidence="11" id="KW-0472">Membrane</keyword>
<dbReference type="GO" id="GO:0004615">
    <property type="term" value="F:phosphomannomutase activity"/>
    <property type="evidence" value="ECO:0007669"/>
    <property type="project" value="UniProtKB-EC"/>
</dbReference>
<dbReference type="Gene3D" id="3.40.120.10">
    <property type="entry name" value="Alpha-D-Glucose-1,6-Bisphosphate, subunit A, domain 3"/>
    <property type="match status" value="3"/>
</dbReference>
<dbReference type="KEGG" id="mec:Q7C_2284"/>
<dbReference type="HOGENOM" id="CLU_013562_0_1_6"/>
<comment type="pathway">
    <text evidence="3">Nucleotide-sugar biosynthesis; GDP-alpha-D-mannose biosynthesis; alpha-D-mannose 1-phosphate from D-fructose 6-phosphate: step 2/2.</text>
</comment>
<keyword evidence="6" id="KW-0597">Phosphoprotein</keyword>
<dbReference type="PANTHER" id="PTHR43771:SF2">
    <property type="entry name" value="PHOSPHOMANNOMUTASE_PHOSPHOGLUCOMUTASE"/>
    <property type="match status" value="1"/>
</dbReference>
<dbReference type="Gene3D" id="3.30.310.50">
    <property type="entry name" value="Alpha-D-phosphohexomutase, C-terminal domain"/>
    <property type="match status" value="1"/>
</dbReference>
<sequence precursor="true">MSATPQLKKAFSRRFHSTGILFGVLLLLVVVWAIRQFDLDAQQSRYQQSRYLSDQLITEKTKRAANTIQSWHQQAGKVAELSSWTAVKQYCLLDEIPLQPDDDLCLPVSFITLAALRQADQAGTAPVVMIQSESKGTYIELVRKAGDQYLIVALQPDLLKAMSQTWADNGYWALYQGSSNAKPLAVSGDRQWMTQTPDQTADIPGSYWQLRFWAGEMPSPPLMSPLLWYIAGLILAIVSWWFLVILLPPPPKKRPKRDISKPAPEVIASYEPRILTGYDRERYSATEDTDPESMQVTVDNENNDAAETDISTEAVSEANSDTIEYQHYDAFDSPPPEEDSRPAQTTPDVLDFDWQDGDSNDEAPVLDEEPPPSDAMTSNHEKPAEPESELPQPTDISLMPALDVAMQNDKRVDDDMTPDRAAKTEIDPAIFKTYDIRGIVGSQLNEDIMYRLGQVIGSEALSRGQKQIVLSRDGRHSSTAYATAVAKGLNATGCDVIDIGAMPTPVLYFATHHLETNSGVMITGSHNPSDYNGIKIVLAGETLAGESIKMLRQRLAFDEIRSGSGNYLQQAVHDAYIAKVAEQISLSRKLQIVVDCGNGIAGPIAPVLLERIGCKVTPLYCDVDGDFPNHHPNPGDPENLQALIAKVSEVGADLGLAFDGDGDRLGVVTASGDIIWPDRLLLLFAQNVLAEYPGETILYDVKSTSLLRELITRAGGNPVMVASGHSLIRKALQESGARLAGEMSGHLFFADRWYGFDDALYAACRLLELLAADPAGRQRTPDQIFAAQPRRRNTPEIHIPMPDPATRQFMRRFSEKAVFAEANISDIDGIRADFHDGWGLVRASNTVPGLTVRFEAATQSGLTRIQQLFATQMRQIKPDLDLPF</sequence>
<dbReference type="InterPro" id="IPR005845">
    <property type="entry name" value="A-D-PHexomutase_a/b/a-II"/>
</dbReference>